<dbReference type="PIRSF" id="PIRSF000110">
    <property type="entry name" value="G6PD"/>
    <property type="match status" value="1"/>
</dbReference>
<evidence type="ECO:0000256" key="1">
    <source>
        <dbReference type="ARBA" id="ARBA00004937"/>
    </source>
</evidence>
<keyword evidence="3" id="KW-0521">NADP</keyword>
<dbReference type="NCBIfam" id="TIGR00871">
    <property type="entry name" value="zwf"/>
    <property type="match status" value="1"/>
</dbReference>
<gene>
    <name evidence="8" type="primary">zwf</name>
    <name evidence="8" type="ORF">NCTC11087_00705</name>
</gene>
<evidence type="ECO:0000256" key="2">
    <source>
        <dbReference type="ARBA" id="ARBA00022526"/>
    </source>
</evidence>
<dbReference type="Proteomes" id="UP000255523">
    <property type="component" value="Unassembled WGS sequence"/>
</dbReference>
<evidence type="ECO:0000313" key="9">
    <source>
        <dbReference type="Proteomes" id="UP000255523"/>
    </source>
</evidence>
<evidence type="ECO:0000259" key="7">
    <source>
        <dbReference type="Pfam" id="PF02781"/>
    </source>
</evidence>
<keyword evidence="5" id="KW-0119">Carbohydrate metabolism</keyword>
<comment type="pathway">
    <text evidence="1">Carbohydrate degradation; pentose phosphate pathway; D-ribulose 5-phosphate from D-glucose 6-phosphate (oxidative stage): step 1/3.</text>
</comment>
<dbReference type="GO" id="GO:0009051">
    <property type="term" value="P:pentose-phosphate shunt, oxidative branch"/>
    <property type="evidence" value="ECO:0007669"/>
    <property type="project" value="TreeGrafter"/>
</dbReference>
<dbReference type="EC" id="1.1.1.49" evidence="8"/>
<dbReference type="InterPro" id="IPR001282">
    <property type="entry name" value="G6P_DH"/>
</dbReference>
<dbReference type="OrthoDB" id="9802739at2"/>
<keyword evidence="2" id="KW-0313">Glucose metabolism</keyword>
<evidence type="ECO:0000256" key="5">
    <source>
        <dbReference type="ARBA" id="ARBA00023277"/>
    </source>
</evidence>
<proteinExistence type="predicted"/>
<dbReference type="GO" id="GO:0050661">
    <property type="term" value="F:NADP binding"/>
    <property type="evidence" value="ECO:0007669"/>
    <property type="project" value="InterPro"/>
</dbReference>
<sequence length="456" mass="53203">MVQNRFIIFGGTGDLTYRKLLPAFYNLFISQKLTKQDEILIIGRRDWTKTDYVRKMEPWVKEFARFKVEEDKFLEFIQQIQYLKMNLSALDDYSILKDYVTKSKAQVHVCYMAVSPQFFDPIVEGIHQIDLFNVRLVMEKPFGTDLLSATKLQRKVTRYFDEENIYRIDHYLGKDMVRNILTIRCENPIFDAVWNNRYIDHVNIFALEQVGVENRGSYYDKAGALRDMAQNHLLQLLSIIAVDNPHDLHTLSLQQSVVLHSLKLLEDSMIMGQYRGYLDEKDIDSKSQTETFARFSVGVETSRFQGVPFHIITGKEMMYRDTAIQIVFKSPYSGQKPNILTIQVQPKEGVEISFNIKTPGKSDEISEATMDFCQNCQMQNRINTPEAYEWMLMSIMLEDGSWFSHWDQIVTSWKFMDELIQKKPKPILYEKKSLGPEGGLTAEIVECIEKPFICKI</sequence>
<feature type="domain" description="Glucose-6-phosphate dehydrogenase NAD-binding" evidence="6">
    <location>
        <begin position="7"/>
        <end position="179"/>
    </location>
</feature>
<dbReference type="PRINTS" id="PR00079">
    <property type="entry name" value="G6PDHDRGNASE"/>
</dbReference>
<name>A0A380LJ04_9FIRM</name>
<keyword evidence="4 8" id="KW-0560">Oxidoreductase</keyword>
<dbReference type="PANTHER" id="PTHR23429">
    <property type="entry name" value="GLUCOSE-6-PHOSPHATE 1-DEHYDROGENASE G6PD"/>
    <property type="match status" value="1"/>
</dbReference>
<dbReference type="GO" id="GO:0004345">
    <property type="term" value="F:glucose-6-phosphate dehydrogenase activity"/>
    <property type="evidence" value="ECO:0007669"/>
    <property type="project" value="UniProtKB-EC"/>
</dbReference>
<dbReference type="GO" id="GO:0005829">
    <property type="term" value="C:cytosol"/>
    <property type="evidence" value="ECO:0007669"/>
    <property type="project" value="TreeGrafter"/>
</dbReference>
<dbReference type="Pfam" id="PF02781">
    <property type="entry name" value="G6PD_C"/>
    <property type="match status" value="1"/>
</dbReference>
<dbReference type="InterPro" id="IPR036291">
    <property type="entry name" value="NAD(P)-bd_dom_sf"/>
</dbReference>
<dbReference type="RefSeq" id="WP_022789621.1">
    <property type="nucleotide sequence ID" value="NZ_UHFX01000003.1"/>
</dbReference>
<feature type="domain" description="Glucose-6-phosphate dehydrogenase C-terminal" evidence="7">
    <location>
        <begin position="182"/>
        <end position="437"/>
    </location>
</feature>
<accession>A0A380LJ04</accession>
<protein>
    <submittedName>
        <fullName evidence="8">Glucose-6-phosphate 1-dehydrogenase</fullName>
        <ecNumber evidence="8">1.1.1.49</ecNumber>
    </submittedName>
</protein>
<dbReference type="Gene3D" id="3.30.360.10">
    <property type="entry name" value="Dihydrodipicolinate Reductase, domain 2"/>
    <property type="match status" value="1"/>
</dbReference>
<dbReference type="Pfam" id="PF00479">
    <property type="entry name" value="G6PD_N"/>
    <property type="match status" value="1"/>
</dbReference>
<dbReference type="PANTHER" id="PTHR23429:SF0">
    <property type="entry name" value="GLUCOSE-6-PHOSPHATE 1-DEHYDROGENASE"/>
    <property type="match status" value="1"/>
</dbReference>
<evidence type="ECO:0000259" key="6">
    <source>
        <dbReference type="Pfam" id="PF00479"/>
    </source>
</evidence>
<dbReference type="GO" id="GO:0006006">
    <property type="term" value="P:glucose metabolic process"/>
    <property type="evidence" value="ECO:0007669"/>
    <property type="project" value="UniProtKB-KW"/>
</dbReference>
<dbReference type="GeneID" id="77461683"/>
<dbReference type="SUPFAM" id="SSF51735">
    <property type="entry name" value="NAD(P)-binding Rossmann-fold domains"/>
    <property type="match status" value="1"/>
</dbReference>
<evidence type="ECO:0000256" key="3">
    <source>
        <dbReference type="ARBA" id="ARBA00022857"/>
    </source>
</evidence>
<dbReference type="InterPro" id="IPR022675">
    <property type="entry name" value="G6P_DH_C"/>
</dbReference>
<organism evidence="8 9">
    <name type="scientific">Faecalicoccus pleomorphus</name>
    <dbReference type="NCBI Taxonomy" id="1323"/>
    <lineage>
        <taxon>Bacteria</taxon>
        <taxon>Bacillati</taxon>
        <taxon>Bacillota</taxon>
        <taxon>Erysipelotrichia</taxon>
        <taxon>Erysipelotrichales</taxon>
        <taxon>Erysipelotrichaceae</taxon>
        <taxon>Faecalicoccus</taxon>
    </lineage>
</organism>
<reference evidence="8 9" key="1">
    <citation type="submission" date="2018-06" db="EMBL/GenBank/DDBJ databases">
        <authorList>
            <consortium name="Pathogen Informatics"/>
            <person name="Doyle S."/>
        </authorList>
    </citation>
    <scope>NUCLEOTIDE SEQUENCE [LARGE SCALE GENOMIC DNA]</scope>
    <source>
        <strain evidence="8 9">NCTC11087</strain>
    </source>
</reference>
<evidence type="ECO:0000313" key="8">
    <source>
        <dbReference type="EMBL" id="SUO03828.1"/>
    </source>
</evidence>
<dbReference type="SUPFAM" id="SSF55347">
    <property type="entry name" value="Glyceraldehyde-3-phosphate dehydrogenase-like, C-terminal domain"/>
    <property type="match status" value="1"/>
</dbReference>
<dbReference type="AlphaFoldDB" id="A0A380LJ04"/>
<dbReference type="EMBL" id="UHFX01000003">
    <property type="protein sequence ID" value="SUO03828.1"/>
    <property type="molecule type" value="Genomic_DNA"/>
</dbReference>
<dbReference type="Gene3D" id="3.40.50.720">
    <property type="entry name" value="NAD(P)-binding Rossmann-like Domain"/>
    <property type="match status" value="1"/>
</dbReference>
<evidence type="ECO:0000256" key="4">
    <source>
        <dbReference type="ARBA" id="ARBA00023002"/>
    </source>
</evidence>
<keyword evidence="9" id="KW-1185">Reference proteome</keyword>
<dbReference type="InterPro" id="IPR022674">
    <property type="entry name" value="G6P_DH_NAD-bd"/>
</dbReference>